<dbReference type="CDD" id="cd16655">
    <property type="entry name" value="RING-Ubox_WDSUB1-like"/>
    <property type="match status" value="1"/>
</dbReference>
<dbReference type="InterPro" id="IPR036226">
    <property type="entry name" value="LipOase_C_sf"/>
</dbReference>
<evidence type="ECO:0008006" key="9">
    <source>
        <dbReference type="Google" id="ProtNLM"/>
    </source>
</evidence>
<keyword evidence="2" id="KW-0223">Dioxygenase</keyword>
<evidence type="ECO:0000256" key="4">
    <source>
        <dbReference type="SAM" id="MobiDB-lite"/>
    </source>
</evidence>
<dbReference type="InterPro" id="IPR013083">
    <property type="entry name" value="Znf_RING/FYVE/PHD"/>
</dbReference>
<dbReference type="SUPFAM" id="SSF48484">
    <property type="entry name" value="Lipoxigenase"/>
    <property type="match status" value="2"/>
</dbReference>
<dbReference type="EMBL" id="JALJOR010000001">
    <property type="protein sequence ID" value="KAK9829773.1"/>
    <property type="molecule type" value="Genomic_DNA"/>
</dbReference>
<evidence type="ECO:0000259" key="6">
    <source>
        <dbReference type="PROSITE" id="PS51698"/>
    </source>
</evidence>
<dbReference type="Proteomes" id="UP001489004">
    <property type="component" value="Unassembled WGS sequence"/>
</dbReference>
<evidence type="ECO:0000256" key="3">
    <source>
        <dbReference type="ARBA" id="ARBA00023002"/>
    </source>
</evidence>
<dbReference type="GO" id="GO:0046872">
    <property type="term" value="F:metal ion binding"/>
    <property type="evidence" value="ECO:0007669"/>
    <property type="project" value="UniProtKB-KW"/>
</dbReference>
<dbReference type="GO" id="GO:0016702">
    <property type="term" value="F:oxidoreductase activity, acting on single donors with incorporation of molecular oxygen, incorporation of two atoms of oxygen"/>
    <property type="evidence" value="ECO:0007669"/>
    <property type="project" value="InterPro"/>
</dbReference>
<dbReference type="InterPro" id="IPR013819">
    <property type="entry name" value="LipOase_C"/>
</dbReference>
<dbReference type="GO" id="GO:0004842">
    <property type="term" value="F:ubiquitin-protein transferase activity"/>
    <property type="evidence" value="ECO:0007669"/>
    <property type="project" value="InterPro"/>
</dbReference>
<evidence type="ECO:0000313" key="7">
    <source>
        <dbReference type="EMBL" id="KAK9829773.1"/>
    </source>
</evidence>
<feature type="region of interest" description="Disordered" evidence="4">
    <location>
        <begin position="1123"/>
        <end position="1203"/>
    </location>
</feature>
<proteinExistence type="predicted"/>
<dbReference type="GO" id="GO:0016567">
    <property type="term" value="P:protein ubiquitination"/>
    <property type="evidence" value="ECO:0007669"/>
    <property type="project" value="InterPro"/>
</dbReference>
<evidence type="ECO:0000259" key="5">
    <source>
        <dbReference type="PROSITE" id="PS51393"/>
    </source>
</evidence>
<dbReference type="InterPro" id="IPR000907">
    <property type="entry name" value="LipOase"/>
</dbReference>
<dbReference type="Pfam" id="PF04564">
    <property type="entry name" value="U-box"/>
    <property type="match status" value="1"/>
</dbReference>
<dbReference type="AlphaFoldDB" id="A0AAW1R7K3"/>
<evidence type="ECO:0000313" key="8">
    <source>
        <dbReference type="Proteomes" id="UP001489004"/>
    </source>
</evidence>
<feature type="compositionally biased region" description="Low complexity" evidence="4">
    <location>
        <begin position="1143"/>
        <end position="1165"/>
    </location>
</feature>
<dbReference type="Gene3D" id="4.10.375.10">
    <property type="entry name" value="Lipoxygenase-1, Domain 2"/>
    <property type="match status" value="1"/>
</dbReference>
<dbReference type="Gene3D" id="1.20.245.10">
    <property type="entry name" value="Lipoxygenase-1, Domain 5"/>
    <property type="match status" value="1"/>
</dbReference>
<dbReference type="SUPFAM" id="SSF57850">
    <property type="entry name" value="RING/U-box"/>
    <property type="match status" value="1"/>
</dbReference>
<dbReference type="InterPro" id="IPR003613">
    <property type="entry name" value="Ubox_domain"/>
</dbReference>
<feature type="domain" description="Lipoxygenase" evidence="5">
    <location>
        <begin position="57"/>
        <end position="776"/>
    </location>
</feature>
<gene>
    <name evidence="7" type="ORF">WJX72_007819</name>
</gene>
<feature type="compositionally biased region" description="Polar residues" evidence="4">
    <location>
        <begin position="1174"/>
        <end position="1191"/>
    </location>
</feature>
<dbReference type="PROSITE" id="PS51698">
    <property type="entry name" value="U_BOX"/>
    <property type="match status" value="1"/>
</dbReference>
<comment type="caution">
    <text evidence="7">The sequence shown here is derived from an EMBL/GenBank/DDBJ whole genome shotgun (WGS) entry which is preliminary data.</text>
</comment>
<keyword evidence="1" id="KW-0479">Metal-binding</keyword>
<organism evidence="7 8">
    <name type="scientific">[Myrmecia] bisecta</name>
    <dbReference type="NCBI Taxonomy" id="41462"/>
    <lineage>
        <taxon>Eukaryota</taxon>
        <taxon>Viridiplantae</taxon>
        <taxon>Chlorophyta</taxon>
        <taxon>core chlorophytes</taxon>
        <taxon>Trebouxiophyceae</taxon>
        <taxon>Trebouxiales</taxon>
        <taxon>Trebouxiaceae</taxon>
        <taxon>Myrmecia</taxon>
    </lineage>
</organism>
<dbReference type="Gene3D" id="3.10.450.60">
    <property type="match status" value="1"/>
</dbReference>
<name>A0AAW1R7K3_9CHLO</name>
<keyword evidence="3" id="KW-0560">Oxidoreductase</keyword>
<reference evidence="7 8" key="1">
    <citation type="journal article" date="2024" name="Nat. Commun.">
        <title>Phylogenomics reveals the evolutionary origins of lichenization in chlorophyte algae.</title>
        <authorList>
            <person name="Puginier C."/>
            <person name="Libourel C."/>
            <person name="Otte J."/>
            <person name="Skaloud P."/>
            <person name="Haon M."/>
            <person name="Grisel S."/>
            <person name="Petersen M."/>
            <person name="Berrin J.G."/>
            <person name="Delaux P.M."/>
            <person name="Dal Grande F."/>
            <person name="Keller J."/>
        </authorList>
    </citation>
    <scope>NUCLEOTIDE SEQUENCE [LARGE SCALE GENOMIC DNA]</scope>
    <source>
        <strain evidence="7 8">SAG 2043</strain>
    </source>
</reference>
<accession>A0AAW1R7K3</accession>
<dbReference type="Gene3D" id="3.30.40.10">
    <property type="entry name" value="Zinc/RING finger domain, C3HC4 (zinc finger)"/>
    <property type="match status" value="1"/>
</dbReference>
<feature type="compositionally biased region" description="Basic residues" evidence="4">
    <location>
        <begin position="1129"/>
        <end position="1142"/>
    </location>
</feature>
<evidence type="ECO:0000256" key="1">
    <source>
        <dbReference type="ARBA" id="ARBA00022723"/>
    </source>
</evidence>
<dbReference type="PRINTS" id="PR00468">
    <property type="entry name" value="PLTLPOXGNASE"/>
</dbReference>
<dbReference type="Pfam" id="PF00305">
    <property type="entry name" value="Lipoxygenase"/>
    <property type="match status" value="2"/>
</dbReference>
<sequence length="1272" mass="138032">MFININKQRAGQAEVPAFFANKITLKEPGTNAPIDFCINSHVDSGPDAPRPFFTGTARLPQEPVSSFIAALRQSELAALRGTAEDAKTERKGSDRIYDYDVYNDLGNPKAVRPILGKAGGQLAYPRRLRTGRPVVDGKEVAAAGGNWLPPDEKFDGAKTANFESRTLLAALAAVPALAELFVKKQFGRADAEFKSIDDISRLYNGEAGDDPSQNAAVNFVAAVDVALKELLADINAIRDHKSPAEVAEAIIHLVTGVGKFNREVATELHEALHTLVDSLAGLDVSQRRTILHSLSRNGGVHEADFQDYAQGGQDAVMRQPGVVLNLFKLLQPVIRLLRFQTPAVVRDRDHVWTTDEEWGREQLAGQNACIIQALWRDAPLKQLPPKSAITEAALQGHLEGASVAQLLSGEAPRLFLIDYVPGFADHAERVKAAHPNNVLYAGRAVLYLRNDDNLVPVAIELQAPGQDFQVFTQSDPPTAWLLAKAIFSSIDSGYHQLISHWDRAHASCEPYLIATRRQLSVMHPVNKLLMNHFRFTLNINSSARTSLVNAGGTIEANFTPGSFSMELSAFVYDATWTFEGQALPHDLVNRGVARATSDGQVELLLADYPYADDGMLLWSAFEEWFASYLRLYYDDGVAGKRVTDDPELTAWWSEIRDKGHPDVKRGWPQMRTVADLTRILTTIAWTASAHHAAVNFGQYDFSGFMPNRSPMTRKALPAKGSAAYKALVAQDPEAAVLPFLASPQQAVMVMITLTLLSTHSGNEEYINDLEHPYITAHNKLAELWGVEEAKHEFLMPLLDHADVLRGALMHQATSSTRQQCLAAYNLACQLCEFWKGTLAGALLMNGTSELFGRVHTPFLRSLVCINAQRKRAAADINGAGQQLSTVDLSQTMLASLTGACIMALMCMSFATTGAGLGTPGAGRQCPMDCLGTMNLLLQNCTLTSRAACNMLAEQLAEVPVRVDHRKLWYMALKPWDLKDQLHWARVRVLVSVTKGRQYNNAFLKEIHSDIIQWCDKGRKAGNLAGILKAVTALQALCTAGGQPAYQDLARRDWAATAAAVTQFAASQHSNAGVAAEVRALDAAIKELDSKLHEQATVRSSRDAEAAAAALLAEEAAEAGRKVQQEAKAAAKRAKKQRAKQKGKAQPAASAEPAALASKAASSATATNVDGGGPSTSASAEATGIAGQSVQTPAMPWSGSRPEDTISCPITQEVMRDPVICADGHTSERSAIAAWLKVHHTLPMTNELLASKDLIPNAAVRQVVSLFLMQKSR</sequence>
<feature type="domain" description="U-box" evidence="6">
    <location>
        <begin position="1200"/>
        <end position="1272"/>
    </location>
</feature>
<dbReference type="PANTHER" id="PTHR11771">
    <property type="entry name" value="LIPOXYGENASE"/>
    <property type="match status" value="1"/>
</dbReference>
<protein>
    <recommendedName>
        <fullName evidence="9">U-box domain-containing protein</fullName>
    </recommendedName>
</protein>
<dbReference type="InterPro" id="IPR001246">
    <property type="entry name" value="LipOase_plant"/>
</dbReference>
<dbReference type="PRINTS" id="PR00087">
    <property type="entry name" value="LIPOXYGENASE"/>
</dbReference>
<keyword evidence="8" id="KW-1185">Reference proteome</keyword>
<dbReference type="GO" id="GO:0034440">
    <property type="term" value="P:lipid oxidation"/>
    <property type="evidence" value="ECO:0007669"/>
    <property type="project" value="InterPro"/>
</dbReference>
<dbReference type="SMART" id="SM00504">
    <property type="entry name" value="Ubox"/>
    <property type="match status" value="1"/>
</dbReference>
<evidence type="ECO:0000256" key="2">
    <source>
        <dbReference type="ARBA" id="ARBA00022964"/>
    </source>
</evidence>
<dbReference type="PROSITE" id="PS51393">
    <property type="entry name" value="LIPOXYGENASE_3"/>
    <property type="match status" value="1"/>
</dbReference>